<protein>
    <recommendedName>
        <fullName evidence="2">CCHC-type domain-containing protein</fullName>
    </recommendedName>
</protein>
<evidence type="ECO:0000259" key="2">
    <source>
        <dbReference type="PROSITE" id="PS50158"/>
    </source>
</evidence>
<reference evidence="3" key="1">
    <citation type="submission" date="2019-05" db="EMBL/GenBank/DDBJ databases">
        <title>Metatranscriptomic reconstruction reveals RNA viruses with the potential to shape carbon cycling in soil.</title>
        <authorList>
            <person name="Starr E.P."/>
            <person name="Nuccio E."/>
            <person name="Pett-Ridge J."/>
            <person name="Banfield J.F."/>
            <person name="Firestone M.K."/>
        </authorList>
    </citation>
    <scope>NUCLEOTIDE SEQUENCE</scope>
    <source>
        <strain evidence="3">H4_Rhizo_43_scaffold_2771</strain>
    </source>
</reference>
<dbReference type="PROSITE" id="PS50158">
    <property type="entry name" value="ZF_CCHC"/>
    <property type="match status" value="1"/>
</dbReference>
<keyword evidence="1" id="KW-0479">Metal-binding</keyword>
<dbReference type="InterPro" id="IPR001878">
    <property type="entry name" value="Znf_CCHC"/>
</dbReference>
<evidence type="ECO:0000313" key="3">
    <source>
        <dbReference type="EMBL" id="QDH88840.1"/>
    </source>
</evidence>
<dbReference type="EMBL" id="MN034416">
    <property type="protein sequence ID" value="QDH88840.1"/>
    <property type="molecule type" value="Genomic_DNA"/>
</dbReference>
<accession>A0A514D5D5</accession>
<keyword evidence="1" id="KW-0862">Zinc</keyword>
<name>A0A514D5D5_9VIRU</name>
<dbReference type="GO" id="GO:0003676">
    <property type="term" value="F:nucleic acid binding"/>
    <property type="evidence" value="ECO:0007669"/>
    <property type="project" value="InterPro"/>
</dbReference>
<proteinExistence type="predicted"/>
<sequence length="461" mass="51243">MGSSSSRKGKGPMPGLPRCRKCGLLGHIASDCRIIDVAKPMVPVRVQDGRIMPGEEHNPVPRRVPSPAPVPPIVPLVPAPPALPVEKYSDLSVPGVREQLLAEMESLGVWNMRRISRLTAAELRGLYRRYKRQIRYYGMERCYNKRGGVVLKPHGTRSHVEMLGVAADWAIARGGGQNEVTQQCNAVFKEAVKPLTSMPGFSDQEDADEGTDAEFWLKVVSTPVQKALDLLRSAASATGQSLGYVQSFIPDAVLPYHCKKDAVRAARGLDSALKELSALPRGRATKYYGLPPDATEYYVHGKSSDGTDERYRVEKVTVGPWYASKVHYVCVDLLAYLRCHAGLRERTTALLHMLQGRAIVWSKERSVSWVDLAEFMLPTVTLAVVLANDDLPYCLRSCEVRHALEVCSDIAAGKAPRTATWRWWDLLTFDHDVKAAITSWWADWALPRPDLPSKAFRESFL</sequence>
<dbReference type="GO" id="GO:0008270">
    <property type="term" value="F:zinc ion binding"/>
    <property type="evidence" value="ECO:0007669"/>
    <property type="project" value="UniProtKB-KW"/>
</dbReference>
<feature type="domain" description="CCHC-type" evidence="2">
    <location>
        <begin position="18"/>
        <end position="33"/>
    </location>
</feature>
<evidence type="ECO:0000256" key="1">
    <source>
        <dbReference type="PROSITE-ProRule" id="PRU00047"/>
    </source>
</evidence>
<gene>
    <name evidence="3" type="ORF">H4Rhizo432771_000001</name>
</gene>
<keyword evidence="1" id="KW-0863">Zinc-finger</keyword>
<organism evidence="3">
    <name type="scientific">Riboviria sp</name>
    <dbReference type="NCBI Taxonomy" id="2585031"/>
    <lineage>
        <taxon>Viruses</taxon>
        <taxon>Riboviria</taxon>
    </lineage>
</organism>
<dbReference type="SMART" id="SM00343">
    <property type="entry name" value="ZnF_C2HC"/>
    <property type="match status" value="1"/>
</dbReference>